<evidence type="ECO:0000313" key="1">
    <source>
        <dbReference type="EMBL" id="AFM26849.1"/>
    </source>
</evidence>
<dbReference type="Proteomes" id="UP000006055">
    <property type="component" value="Chromosome"/>
</dbReference>
<dbReference type="KEGG" id="dti:Desti_4212"/>
<dbReference type="HOGENOM" id="CLU_2896818_0_0_7"/>
<name>I4CBA8_DESTA</name>
<evidence type="ECO:0000313" key="2">
    <source>
        <dbReference type="Proteomes" id="UP000006055"/>
    </source>
</evidence>
<dbReference type="AlphaFoldDB" id="I4CBA8"/>
<organism evidence="1 2">
    <name type="scientific">Desulfomonile tiedjei (strain ATCC 49306 / DSM 6799 / DCB-1)</name>
    <dbReference type="NCBI Taxonomy" id="706587"/>
    <lineage>
        <taxon>Bacteria</taxon>
        <taxon>Pseudomonadati</taxon>
        <taxon>Thermodesulfobacteriota</taxon>
        <taxon>Desulfomonilia</taxon>
        <taxon>Desulfomonilales</taxon>
        <taxon>Desulfomonilaceae</taxon>
        <taxon>Desulfomonile</taxon>
    </lineage>
</organism>
<proteinExistence type="predicted"/>
<dbReference type="RefSeq" id="WP_014811970.1">
    <property type="nucleotide sequence ID" value="NC_018025.1"/>
</dbReference>
<gene>
    <name evidence="1" type="ordered locus">Desti_4212</name>
</gene>
<keyword evidence="2" id="KW-1185">Reference proteome</keyword>
<sequence>MSDTETRERDVESTVTGASDIKVPEDECASIKDPVRRSLCRVCNAPVLGKAPFCSTHEPPVP</sequence>
<accession>I4CBA8</accession>
<protein>
    <submittedName>
        <fullName evidence="1">Uncharacterized protein</fullName>
    </submittedName>
</protein>
<dbReference type="EMBL" id="CP003360">
    <property type="protein sequence ID" value="AFM26849.1"/>
    <property type="molecule type" value="Genomic_DNA"/>
</dbReference>
<reference evidence="2" key="1">
    <citation type="submission" date="2012-06" db="EMBL/GenBank/DDBJ databases">
        <title>Complete sequence of chromosome of Desulfomonile tiedjei DSM 6799.</title>
        <authorList>
            <person name="Lucas S."/>
            <person name="Copeland A."/>
            <person name="Lapidus A."/>
            <person name="Glavina del Rio T."/>
            <person name="Dalin E."/>
            <person name="Tice H."/>
            <person name="Bruce D."/>
            <person name="Goodwin L."/>
            <person name="Pitluck S."/>
            <person name="Peters L."/>
            <person name="Ovchinnikova G."/>
            <person name="Zeytun A."/>
            <person name="Lu M."/>
            <person name="Kyrpides N."/>
            <person name="Mavromatis K."/>
            <person name="Ivanova N."/>
            <person name="Brettin T."/>
            <person name="Detter J.C."/>
            <person name="Han C."/>
            <person name="Larimer F."/>
            <person name="Land M."/>
            <person name="Hauser L."/>
            <person name="Markowitz V."/>
            <person name="Cheng J.-F."/>
            <person name="Hugenholtz P."/>
            <person name="Woyke T."/>
            <person name="Wu D."/>
            <person name="Spring S."/>
            <person name="Schroeder M."/>
            <person name="Brambilla E."/>
            <person name="Klenk H.-P."/>
            <person name="Eisen J.A."/>
        </authorList>
    </citation>
    <scope>NUCLEOTIDE SEQUENCE [LARGE SCALE GENOMIC DNA]</scope>
    <source>
        <strain evidence="2">ATCC 49306 / DSM 6799 / DCB-1</strain>
    </source>
</reference>